<dbReference type="InterPro" id="IPR005531">
    <property type="entry name" value="Asp23"/>
</dbReference>
<dbReference type="PANTHER" id="PTHR34297">
    <property type="entry name" value="HYPOTHETICAL CYTOSOLIC PROTEIN-RELATED"/>
    <property type="match status" value="1"/>
</dbReference>
<dbReference type="EMBL" id="CP000359">
    <property type="protein sequence ID" value="ABF44999.1"/>
    <property type="molecule type" value="Genomic_DNA"/>
</dbReference>
<keyword evidence="3" id="KW-1185">Reference proteome</keyword>
<protein>
    <submittedName>
        <fullName evidence="2">Alkaline shock protein, DUF322</fullName>
    </submittedName>
</protein>
<comment type="similarity">
    <text evidence="1">Belongs to the asp23 family.</text>
</comment>
<dbReference type="Proteomes" id="UP000002431">
    <property type="component" value="Chromosome"/>
</dbReference>
<name>Q1J0I5_DEIGD</name>
<evidence type="ECO:0000313" key="3">
    <source>
        <dbReference type="Proteomes" id="UP000002431"/>
    </source>
</evidence>
<dbReference type="HOGENOM" id="CLU_113198_5_0_0"/>
<accession>Q1J0I5</accession>
<dbReference type="STRING" id="319795.Dgeo_0697"/>
<dbReference type="DNASU" id="4058279"/>
<evidence type="ECO:0000256" key="1">
    <source>
        <dbReference type="ARBA" id="ARBA00005721"/>
    </source>
</evidence>
<dbReference type="Pfam" id="PF03780">
    <property type="entry name" value="Asp23"/>
    <property type="match status" value="1"/>
</dbReference>
<dbReference type="PANTHER" id="PTHR34297:SF1">
    <property type="entry name" value="ASP23_GLS24 FAMILY ENVELOPE STRESS RESPONSE PROTEIN"/>
    <property type="match status" value="1"/>
</dbReference>
<reference evidence="2" key="1">
    <citation type="submission" date="2006-04" db="EMBL/GenBank/DDBJ databases">
        <title>Complete sequence of chromosome of Deinococcus geothermalis DSM 11300.</title>
        <authorList>
            <consortium name="US DOE Joint Genome Institute"/>
            <person name="Copeland A."/>
            <person name="Lucas S."/>
            <person name="Lapidus A."/>
            <person name="Barry K."/>
            <person name="Detter J.C."/>
            <person name="Glavina del Rio T."/>
            <person name="Hammon N."/>
            <person name="Israni S."/>
            <person name="Dalin E."/>
            <person name="Tice H."/>
            <person name="Pitluck S."/>
            <person name="Brettin T."/>
            <person name="Bruce D."/>
            <person name="Han C."/>
            <person name="Tapia R."/>
            <person name="Saunders E."/>
            <person name="Gilna P."/>
            <person name="Schmutz J."/>
            <person name="Larimer F."/>
            <person name="Land M."/>
            <person name="Hauser L."/>
            <person name="Kyrpides N."/>
            <person name="Kim E."/>
            <person name="Daly M.J."/>
            <person name="Fredrickson J.K."/>
            <person name="Makarova K.S."/>
            <person name="Gaidamakova E.K."/>
            <person name="Zhai M."/>
            <person name="Richardson P."/>
        </authorList>
    </citation>
    <scope>NUCLEOTIDE SEQUENCE</scope>
    <source>
        <strain evidence="2">DSM 11300</strain>
    </source>
</reference>
<dbReference type="KEGG" id="dge:Dgeo_0697"/>
<organism evidence="2 3">
    <name type="scientific">Deinococcus geothermalis (strain DSM 11300 / CIP 105573 / AG-3a)</name>
    <dbReference type="NCBI Taxonomy" id="319795"/>
    <lineage>
        <taxon>Bacteria</taxon>
        <taxon>Thermotogati</taxon>
        <taxon>Deinococcota</taxon>
        <taxon>Deinococci</taxon>
        <taxon>Deinococcales</taxon>
        <taxon>Deinococcaceae</taxon>
        <taxon>Deinococcus</taxon>
    </lineage>
</organism>
<gene>
    <name evidence="2" type="ordered locus">Dgeo_0697</name>
</gene>
<dbReference type="AlphaFoldDB" id="Q1J0I5"/>
<proteinExistence type="inferred from homology"/>
<sequence length="152" mass="16233">MGRGLQDHDIWQPTAPLLPRYTVLHCRAASNAAHPEARNMDVEISKSVLMDIAAGALEGIEGIEVSNAPLKVGEVLRQQGGPRRPRALKVTREGGQVTVDVGLNVEYGRNLVQLAQQAQRAVCENVELMTGLKVKAVNVTVLGVVLPKGAVA</sequence>
<dbReference type="eggNOG" id="COG1302">
    <property type="taxonomic scope" value="Bacteria"/>
</dbReference>
<evidence type="ECO:0000313" key="2">
    <source>
        <dbReference type="EMBL" id="ABF44999.1"/>
    </source>
</evidence>